<organism evidence="1 2">
    <name type="scientific">Puccinia striiformis f. sp. tritici</name>
    <dbReference type="NCBI Taxonomy" id="168172"/>
    <lineage>
        <taxon>Eukaryota</taxon>
        <taxon>Fungi</taxon>
        <taxon>Dikarya</taxon>
        <taxon>Basidiomycota</taxon>
        <taxon>Pucciniomycotina</taxon>
        <taxon>Pucciniomycetes</taxon>
        <taxon>Pucciniales</taxon>
        <taxon>Pucciniaceae</taxon>
        <taxon>Puccinia</taxon>
    </lineage>
</organism>
<reference evidence="2" key="1">
    <citation type="journal article" date="2018" name="BMC Genomics">
        <title>Genomic insights into host adaptation between the wheat stripe rust pathogen (Puccinia striiformis f. sp. tritici) and the barley stripe rust pathogen (Puccinia striiformis f. sp. hordei).</title>
        <authorList>
            <person name="Xia C."/>
            <person name="Wang M."/>
            <person name="Yin C."/>
            <person name="Cornejo O.E."/>
            <person name="Hulbert S.H."/>
            <person name="Chen X."/>
        </authorList>
    </citation>
    <scope>NUCLEOTIDE SEQUENCE [LARGE SCALE GENOMIC DNA]</scope>
    <source>
        <strain evidence="2">93-210</strain>
    </source>
</reference>
<keyword evidence="2" id="KW-1185">Reference proteome</keyword>
<gene>
    <name evidence="1" type="ORF">MJO28_005310</name>
</gene>
<accession>A0ACC0EKC1</accession>
<evidence type="ECO:0000313" key="1">
    <source>
        <dbReference type="EMBL" id="KAI7954910.1"/>
    </source>
</evidence>
<dbReference type="Proteomes" id="UP001060170">
    <property type="component" value="Chromosome 5"/>
</dbReference>
<reference evidence="2" key="2">
    <citation type="journal article" date="2018" name="Mol. Plant Microbe Interact.">
        <title>Genome sequence resources for the wheat stripe rust pathogen (Puccinia striiformis f. sp. tritici) and the barley stripe rust pathogen (Puccinia striiformis f. sp. hordei).</title>
        <authorList>
            <person name="Xia C."/>
            <person name="Wang M."/>
            <person name="Yin C."/>
            <person name="Cornejo O.E."/>
            <person name="Hulbert S.H."/>
            <person name="Chen X."/>
        </authorList>
    </citation>
    <scope>NUCLEOTIDE SEQUENCE [LARGE SCALE GENOMIC DNA]</scope>
    <source>
        <strain evidence="2">93-210</strain>
    </source>
</reference>
<proteinExistence type="predicted"/>
<reference evidence="1 2" key="3">
    <citation type="journal article" date="2022" name="Microbiol. Spectr.">
        <title>Folding features and dynamics of 3D genome architecture in plant fungal pathogens.</title>
        <authorList>
            <person name="Xia C."/>
        </authorList>
    </citation>
    <scope>NUCLEOTIDE SEQUENCE [LARGE SCALE GENOMIC DNA]</scope>
    <source>
        <strain evidence="1 2">93-210</strain>
    </source>
</reference>
<comment type="caution">
    <text evidence="1">The sequence shown here is derived from an EMBL/GenBank/DDBJ whole genome shotgun (WGS) entry which is preliminary data.</text>
</comment>
<dbReference type="EMBL" id="CM045869">
    <property type="protein sequence ID" value="KAI7954910.1"/>
    <property type="molecule type" value="Genomic_DNA"/>
</dbReference>
<name>A0ACC0EKC1_9BASI</name>
<protein>
    <submittedName>
        <fullName evidence="1">Uncharacterized protein</fullName>
    </submittedName>
</protein>
<evidence type="ECO:0000313" key="2">
    <source>
        <dbReference type="Proteomes" id="UP001060170"/>
    </source>
</evidence>
<sequence length="89" mass="9847">MKEWRKVGIGEETGRIHSFWNHSHDLDQTATLSEKLPLTPIKLTVGGEASHETYLRSSMNNPSSVQAAPSPFAPEDTLAKTWEKVGEDA</sequence>